<organism evidence="1 2">
    <name type="scientific">Paraflavitalea soli</name>
    <dbReference type="NCBI Taxonomy" id="2315862"/>
    <lineage>
        <taxon>Bacteria</taxon>
        <taxon>Pseudomonadati</taxon>
        <taxon>Bacteroidota</taxon>
        <taxon>Chitinophagia</taxon>
        <taxon>Chitinophagales</taxon>
        <taxon>Chitinophagaceae</taxon>
        <taxon>Paraflavitalea</taxon>
    </lineage>
</organism>
<sequence length="557" mass="62876">MDRRSFFLLNKKTNPSAEQSYAGLRFITSGLAPYAGPWTSAEVAHLLKRTMFGSTKSDIDYFKSMSVSNAVDALLTISAAPAPPVKTYDNTGIAGGDPELAIAAGTTWVNTPTIDEEANDKRIVSWKSWWTGLLINQNRSITEKMILFWHHHFATEASMYRNGIAAYQHYVLLHQMALGNFKTLVRGVTLDLAMLRYLNGYLNIKDAPDENYGRELQELFTLGKENNPNYTEADVLAAARVLTGWTIDKATETVKFDPAKHDTTSKTFSSFYGTTIAGRSDATAGDAELDDMLTMIFNKKVEVSEFIVRKLYRWFCYYIIDANTETNVIKPLALLFRNGNWEIKPVLATLFKSEHFFDALNQGCLIKSPVDLTVGLCREFNVVFPAATDYTHVYNMWGFVQDQGGNMQQNIGDPPGVSGWPAYYQLPQFHEMWINSDTLPKRNIFSDILITIGYMRDGLTLKIDPVAFAKTLPNPGDPNALINDSLAILYRVPLSDASKLTIKKQILLTNQDQDHYWTNAWTAHITNPTNDTAYQVVNMRLQSMYKYFMNLAEYQLS</sequence>
<dbReference type="KEGG" id="pseg:D3H65_27325"/>
<gene>
    <name evidence="1" type="ORF">D3H65_27325</name>
</gene>
<dbReference type="EMBL" id="CP032157">
    <property type="protein sequence ID" value="AXY77467.1"/>
    <property type="molecule type" value="Genomic_DNA"/>
</dbReference>
<protein>
    <submittedName>
        <fullName evidence="1">DUF1800 domain-containing protein</fullName>
    </submittedName>
</protein>
<keyword evidence="2" id="KW-1185">Reference proteome</keyword>
<proteinExistence type="predicted"/>
<dbReference type="RefSeq" id="WP_119053343.1">
    <property type="nucleotide sequence ID" value="NZ_CP032157.1"/>
</dbReference>
<dbReference type="Proteomes" id="UP000263900">
    <property type="component" value="Chromosome"/>
</dbReference>
<name>A0A3B7MUB7_9BACT</name>
<accession>A0A3B7MUB7</accession>
<dbReference type="Pfam" id="PF08811">
    <property type="entry name" value="DUF1800"/>
    <property type="match status" value="1"/>
</dbReference>
<reference evidence="1 2" key="1">
    <citation type="submission" date="2018-09" db="EMBL/GenBank/DDBJ databases">
        <title>Genome sequencing of strain 6GH32-13.</title>
        <authorList>
            <person name="Weon H.-Y."/>
            <person name="Heo J."/>
            <person name="Kwon S.-W."/>
        </authorList>
    </citation>
    <scope>NUCLEOTIDE SEQUENCE [LARGE SCALE GENOMIC DNA]</scope>
    <source>
        <strain evidence="1 2">5GH32-13</strain>
    </source>
</reference>
<evidence type="ECO:0000313" key="1">
    <source>
        <dbReference type="EMBL" id="AXY77467.1"/>
    </source>
</evidence>
<evidence type="ECO:0000313" key="2">
    <source>
        <dbReference type="Proteomes" id="UP000263900"/>
    </source>
</evidence>
<dbReference type="AlphaFoldDB" id="A0A3B7MUB7"/>
<dbReference type="OrthoDB" id="9772295at2"/>
<dbReference type="InterPro" id="IPR014917">
    <property type="entry name" value="DUF1800"/>
</dbReference>